<comment type="caution">
    <text evidence="5">The sequence shown here is derived from an EMBL/GenBank/DDBJ whole genome shotgun (WGS) entry which is preliminary data.</text>
</comment>
<reference evidence="5" key="1">
    <citation type="submission" date="2018-12" db="EMBL/GenBank/DDBJ databases">
        <authorList>
            <person name="Syme R.A."/>
            <person name="Farfan-Caceres L."/>
            <person name="Lichtenzveig J."/>
        </authorList>
    </citation>
    <scope>NUCLEOTIDE SEQUENCE</scope>
    <source>
        <strain evidence="5">Al4</strain>
    </source>
</reference>
<dbReference type="PANTHER" id="PTHR42877">
    <property type="entry name" value="L-ORNITHINE N(5)-MONOOXYGENASE-RELATED"/>
    <property type="match status" value="1"/>
</dbReference>
<protein>
    <recommendedName>
        <fullName evidence="7">Flavin-containing monooxygenase</fullName>
    </recommendedName>
</protein>
<organism evidence="5 6">
    <name type="scientific">Ascochyta lentis</name>
    <dbReference type="NCBI Taxonomy" id="205686"/>
    <lineage>
        <taxon>Eukaryota</taxon>
        <taxon>Fungi</taxon>
        <taxon>Dikarya</taxon>
        <taxon>Ascomycota</taxon>
        <taxon>Pezizomycotina</taxon>
        <taxon>Dothideomycetes</taxon>
        <taxon>Pleosporomycetidae</taxon>
        <taxon>Pleosporales</taxon>
        <taxon>Pleosporineae</taxon>
        <taxon>Didymellaceae</taxon>
        <taxon>Ascochyta</taxon>
    </lineage>
</organism>
<dbReference type="PANTHER" id="PTHR42877:SF7">
    <property type="entry name" value="FLAVIN-BINDING MONOOXYGENASE-RELATED"/>
    <property type="match status" value="1"/>
</dbReference>
<name>A0A8H7J567_9PLEO</name>
<dbReference type="Proteomes" id="UP000651452">
    <property type="component" value="Unassembled WGS sequence"/>
</dbReference>
<dbReference type="InterPro" id="IPR051209">
    <property type="entry name" value="FAD-bind_Monooxygenase_sf"/>
</dbReference>
<dbReference type="SUPFAM" id="SSF51905">
    <property type="entry name" value="FAD/NAD(P)-binding domain"/>
    <property type="match status" value="1"/>
</dbReference>
<keyword evidence="2" id="KW-0285">Flavoprotein</keyword>
<dbReference type="Pfam" id="PF00743">
    <property type="entry name" value="FMO-like"/>
    <property type="match status" value="1"/>
</dbReference>
<keyword evidence="3" id="KW-0274">FAD</keyword>
<dbReference type="GO" id="GO:0050660">
    <property type="term" value="F:flavin adenine dinucleotide binding"/>
    <property type="evidence" value="ECO:0007669"/>
    <property type="project" value="InterPro"/>
</dbReference>
<keyword evidence="4" id="KW-0560">Oxidoreductase</keyword>
<dbReference type="Gene3D" id="3.50.50.60">
    <property type="entry name" value="FAD/NAD(P)-binding domain"/>
    <property type="match status" value="1"/>
</dbReference>
<evidence type="ECO:0000313" key="5">
    <source>
        <dbReference type="EMBL" id="KAF9696462.1"/>
    </source>
</evidence>
<gene>
    <name evidence="5" type="ORF">EKO04_005428</name>
</gene>
<dbReference type="OrthoDB" id="74360at2759"/>
<reference evidence="5" key="2">
    <citation type="submission" date="2020-09" db="EMBL/GenBank/DDBJ databases">
        <title>Reference genome assembly for Australian Ascochyta lentis isolate Al4.</title>
        <authorList>
            <person name="Lee R.C."/>
            <person name="Farfan-Caceres L.M."/>
            <person name="Debler J.W."/>
            <person name="Williams A.H."/>
            <person name="Henares B.M."/>
        </authorList>
    </citation>
    <scope>NUCLEOTIDE SEQUENCE</scope>
    <source>
        <strain evidence="5">Al4</strain>
    </source>
</reference>
<sequence>MVIHSEPKSLYAMRGNGTEENIRLRDQLAPETDQYGYKIEEQPMGTKKKVKVILMGAGCSSMNFFKQAEEEKEALEMVCYEKNHDIGGTWLENRYPGCACDIPSVNYQFSSKIKLWSHYYSYAPEIREYLKSIERENNFINKYIKLRHKIEFLLLTMDPL</sequence>
<evidence type="ECO:0000313" key="6">
    <source>
        <dbReference type="Proteomes" id="UP000651452"/>
    </source>
</evidence>
<evidence type="ECO:0000256" key="1">
    <source>
        <dbReference type="ARBA" id="ARBA00010139"/>
    </source>
</evidence>
<evidence type="ECO:0008006" key="7">
    <source>
        <dbReference type="Google" id="ProtNLM"/>
    </source>
</evidence>
<dbReference type="AlphaFoldDB" id="A0A8H7J567"/>
<dbReference type="EMBL" id="RZGK01000009">
    <property type="protein sequence ID" value="KAF9696462.1"/>
    <property type="molecule type" value="Genomic_DNA"/>
</dbReference>
<dbReference type="InterPro" id="IPR036188">
    <property type="entry name" value="FAD/NAD-bd_sf"/>
</dbReference>
<evidence type="ECO:0000256" key="4">
    <source>
        <dbReference type="ARBA" id="ARBA00023002"/>
    </source>
</evidence>
<comment type="similarity">
    <text evidence="1">Belongs to the FAD-binding monooxygenase family.</text>
</comment>
<evidence type="ECO:0000256" key="2">
    <source>
        <dbReference type="ARBA" id="ARBA00022630"/>
    </source>
</evidence>
<dbReference type="InterPro" id="IPR020946">
    <property type="entry name" value="Flavin_mOase-like"/>
</dbReference>
<dbReference type="GO" id="GO:0004499">
    <property type="term" value="F:N,N-dimethylaniline monooxygenase activity"/>
    <property type="evidence" value="ECO:0007669"/>
    <property type="project" value="InterPro"/>
</dbReference>
<dbReference type="GO" id="GO:0050661">
    <property type="term" value="F:NADP binding"/>
    <property type="evidence" value="ECO:0007669"/>
    <property type="project" value="InterPro"/>
</dbReference>
<accession>A0A8H7J567</accession>
<keyword evidence="6" id="KW-1185">Reference proteome</keyword>
<evidence type="ECO:0000256" key="3">
    <source>
        <dbReference type="ARBA" id="ARBA00022827"/>
    </source>
</evidence>
<proteinExistence type="inferred from homology"/>